<keyword evidence="9 17" id="KW-0732">Signal</keyword>
<organism evidence="19">
    <name type="scientific">Passalora fulva</name>
    <name type="common">Tomato leaf mold</name>
    <name type="synonym">Cladosporium fulvum</name>
    <dbReference type="NCBI Taxonomy" id="5499"/>
    <lineage>
        <taxon>Eukaryota</taxon>
        <taxon>Fungi</taxon>
        <taxon>Dikarya</taxon>
        <taxon>Ascomycota</taxon>
        <taxon>Pezizomycotina</taxon>
        <taxon>Dothideomycetes</taxon>
        <taxon>Dothideomycetidae</taxon>
        <taxon>Mycosphaerellales</taxon>
        <taxon>Mycosphaerellaceae</taxon>
        <taxon>Fulvia</taxon>
    </lineage>
</organism>
<dbReference type="OrthoDB" id="3065412at2759"/>
<evidence type="ECO:0000313" key="21">
    <source>
        <dbReference type="Proteomes" id="UP000756132"/>
    </source>
</evidence>
<dbReference type="GO" id="GO:0005576">
    <property type="term" value="C:extracellular region"/>
    <property type="evidence" value="ECO:0007669"/>
    <property type="project" value="UniProtKB-SubCell"/>
</dbReference>
<feature type="domain" description="CFEM" evidence="18">
    <location>
        <begin position="1"/>
        <end position="110"/>
    </location>
</feature>
<feature type="region of interest" description="Disordered" evidence="16">
    <location>
        <begin position="101"/>
        <end position="145"/>
    </location>
</feature>
<evidence type="ECO:0000256" key="7">
    <source>
        <dbReference type="ARBA" id="ARBA00022622"/>
    </source>
</evidence>
<evidence type="ECO:0000256" key="3">
    <source>
        <dbReference type="ARBA" id="ARBA00010031"/>
    </source>
</evidence>
<dbReference type="SMART" id="SM00747">
    <property type="entry name" value="CFEM"/>
    <property type="match status" value="1"/>
</dbReference>
<keyword evidence="7" id="KW-0336">GPI-anchor</keyword>
<evidence type="ECO:0000256" key="9">
    <source>
        <dbReference type="ARBA" id="ARBA00022729"/>
    </source>
</evidence>
<keyword evidence="6 15" id="KW-0349">Heme</keyword>
<keyword evidence="12 15" id="KW-1015">Disulfide bond</keyword>
<dbReference type="PROSITE" id="PS52012">
    <property type="entry name" value="CFEM"/>
    <property type="match status" value="1"/>
</dbReference>
<evidence type="ECO:0000256" key="11">
    <source>
        <dbReference type="ARBA" id="ARBA00023136"/>
    </source>
</evidence>
<dbReference type="Proteomes" id="UP000756132">
    <property type="component" value="Chromosome 10"/>
</dbReference>
<feature type="chain" id="PRO_5040671794" evidence="17">
    <location>
        <begin position="19"/>
        <end position="179"/>
    </location>
</feature>
<dbReference type="GO" id="GO:0005886">
    <property type="term" value="C:plasma membrane"/>
    <property type="evidence" value="ECO:0007669"/>
    <property type="project" value="UniProtKB-SubCell"/>
</dbReference>
<feature type="disulfide bond" evidence="15">
    <location>
        <begin position="40"/>
        <end position="47"/>
    </location>
</feature>
<evidence type="ECO:0000256" key="14">
    <source>
        <dbReference type="ARBA" id="ARBA00023288"/>
    </source>
</evidence>
<keyword evidence="11" id="KW-0472">Membrane</keyword>
<feature type="disulfide bond" evidence="15">
    <location>
        <begin position="49"/>
        <end position="82"/>
    </location>
</feature>
<dbReference type="PANTHER" id="PTHR37928:SF2">
    <property type="entry name" value="GPI ANCHORED CFEM DOMAIN PROTEIN (AFU_ORTHOLOGUE AFUA_6G10580)"/>
    <property type="match status" value="1"/>
</dbReference>
<dbReference type="PANTHER" id="PTHR37928">
    <property type="entry name" value="CFEM DOMAIN PROTEIN (AFU_ORTHOLOGUE AFUA_6G14090)"/>
    <property type="match status" value="1"/>
</dbReference>
<feature type="signal peptide" evidence="17">
    <location>
        <begin position="1"/>
        <end position="18"/>
    </location>
</feature>
<evidence type="ECO:0000256" key="15">
    <source>
        <dbReference type="PROSITE-ProRule" id="PRU01356"/>
    </source>
</evidence>
<protein>
    <submittedName>
        <fullName evidence="19">Putative effector 28</fullName>
    </submittedName>
</protein>
<comment type="similarity">
    <text evidence="3">Belongs to the RBT5 family.</text>
</comment>
<evidence type="ECO:0000313" key="19">
    <source>
        <dbReference type="EMBL" id="AQA29231.1"/>
    </source>
</evidence>
<reference evidence="20" key="2">
    <citation type="submission" date="2021-12" db="EMBL/GenBank/DDBJ databases">
        <authorList>
            <person name="Zaccaron A."/>
            <person name="Stergiopoulos I."/>
        </authorList>
    </citation>
    <scope>NUCLEOTIDE SEQUENCE</scope>
    <source>
        <strain evidence="20">Race5_Kim</strain>
    </source>
</reference>
<keyword evidence="8 15" id="KW-0479">Metal-binding</keyword>
<dbReference type="GO" id="GO:0098552">
    <property type="term" value="C:side of membrane"/>
    <property type="evidence" value="ECO:0007669"/>
    <property type="project" value="UniProtKB-KW"/>
</dbReference>
<dbReference type="Pfam" id="PF05730">
    <property type="entry name" value="CFEM"/>
    <property type="match status" value="1"/>
</dbReference>
<sequence>MLAAAVPLVALFATSVLAQGGSIPGLPQCAQGCVTDYGGCNQVDVECICTNKPLLEKLSCCVSQNCDEAATEDVISFANSLCGSYGVKTLPTAATCASTAASPTATPSGTHTGTATMSMTKAPSGTEAASSPSGTRTTKAAGSETTAAASATESAFAVKSYQAEGLGLGMAVLGLLAAL</sequence>
<feature type="binding site" description="axial binding residue" evidence="15">
    <location>
        <position position="44"/>
    </location>
    <ligand>
        <name>heme</name>
        <dbReference type="ChEBI" id="CHEBI:30413"/>
    </ligand>
    <ligandPart>
        <name>Fe</name>
        <dbReference type="ChEBI" id="CHEBI:18248"/>
    </ligandPart>
</feature>
<reference evidence="19" key="1">
    <citation type="submission" date="2016-10" db="EMBL/GenBank/DDBJ databases">
        <title>Novel effectors identified in the apoplast of Cladosporium fulvum-infected tomato.</title>
        <authorList>
            <person name="Mesarich C.H."/>
            <person name="de Wit P.J.G.M."/>
        </authorList>
    </citation>
    <scope>NUCLEOTIDE SEQUENCE</scope>
    <source>
        <strain evidence="19">0WU</strain>
    </source>
</reference>
<evidence type="ECO:0000256" key="8">
    <source>
        <dbReference type="ARBA" id="ARBA00022723"/>
    </source>
</evidence>
<evidence type="ECO:0000259" key="18">
    <source>
        <dbReference type="PROSITE" id="PS52012"/>
    </source>
</evidence>
<evidence type="ECO:0000256" key="17">
    <source>
        <dbReference type="SAM" id="SignalP"/>
    </source>
</evidence>
<evidence type="ECO:0000256" key="1">
    <source>
        <dbReference type="ARBA" id="ARBA00004609"/>
    </source>
</evidence>
<dbReference type="AlphaFoldDB" id="A0A1P8YXJ5"/>
<evidence type="ECO:0000256" key="5">
    <source>
        <dbReference type="ARBA" id="ARBA00022525"/>
    </source>
</evidence>
<proteinExistence type="inferred from homology"/>
<name>A0A1P8YXJ5_PASFU</name>
<keyword evidence="5" id="KW-0964">Secreted</keyword>
<keyword evidence="13" id="KW-0325">Glycoprotein</keyword>
<dbReference type="OMA" id="DVACCIA"/>
<evidence type="ECO:0000256" key="10">
    <source>
        <dbReference type="ARBA" id="ARBA00023004"/>
    </source>
</evidence>
<keyword evidence="10 15" id="KW-0408">Iron</keyword>
<dbReference type="EMBL" id="CP090172">
    <property type="protein sequence ID" value="UJO23104.1"/>
    <property type="molecule type" value="Genomic_DNA"/>
</dbReference>
<dbReference type="GO" id="GO:0046872">
    <property type="term" value="F:metal ion binding"/>
    <property type="evidence" value="ECO:0007669"/>
    <property type="project" value="UniProtKB-UniRule"/>
</dbReference>
<evidence type="ECO:0000313" key="20">
    <source>
        <dbReference type="EMBL" id="UJO23104.1"/>
    </source>
</evidence>
<dbReference type="InterPro" id="IPR008427">
    <property type="entry name" value="Extracellular_membr_CFEM_dom"/>
</dbReference>
<feature type="compositionally biased region" description="Polar residues" evidence="16">
    <location>
        <begin position="117"/>
        <end position="136"/>
    </location>
</feature>
<keyword evidence="14" id="KW-0449">Lipoprotein</keyword>
<dbReference type="InterPro" id="IPR051735">
    <property type="entry name" value="CFEM_domain"/>
</dbReference>
<accession>A0A1P8YXJ5</accession>
<gene>
    <name evidence="19" type="primary">CE28</name>
    <name evidence="20" type="ORF">CLAFUR5_12291</name>
</gene>
<feature type="compositionally biased region" description="Low complexity" evidence="16">
    <location>
        <begin position="101"/>
        <end position="116"/>
    </location>
</feature>
<comment type="caution">
    <text evidence="15">Lacks conserved residue(s) required for the propagation of feature annotation.</text>
</comment>
<comment type="subcellular location">
    <subcellularLocation>
        <location evidence="1">Cell membrane</location>
        <topology evidence="1">Lipid-anchor</topology>
        <topology evidence="1">GPI-anchor</topology>
    </subcellularLocation>
    <subcellularLocation>
        <location evidence="2">Secreted</location>
    </subcellularLocation>
</comment>
<keyword evidence="21" id="KW-1185">Reference proteome</keyword>
<evidence type="ECO:0000256" key="2">
    <source>
        <dbReference type="ARBA" id="ARBA00004613"/>
    </source>
</evidence>
<evidence type="ECO:0000256" key="12">
    <source>
        <dbReference type="ARBA" id="ARBA00023157"/>
    </source>
</evidence>
<evidence type="ECO:0000256" key="13">
    <source>
        <dbReference type="ARBA" id="ARBA00023180"/>
    </source>
</evidence>
<dbReference type="EMBL" id="KX943060">
    <property type="protein sequence ID" value="AQA29231.1"/>
    <property type="molecule type" value="Genomic_DNA"/>
</dbReference>
<reference evidence="20" key="3">
    <citation type="journal article" date="2022" name="Microb. Genom.">
        <title>A chromosome-scale genome assembly of the tomato pathogen Cladosporium fulvum reveals a compartmentalized genome architecture and the presence of a dispensable chromosome.</title>
        <authorList>
            <person name="Zaccaron A.Z."/>
            <person name="Chen L.H."/>
            <person name="Samaras A."/>
            <person name="Stergiopoulos I."/>
        </authorList>
    </citation>
    <scope>NUCLEOTIDE SEQUENCE</scope>
    <source>
        <strain evidence="20">Race5_Kim</strain>
    </source>
</reference>
<keyword evidence="4" id="KW-1003">Cell membrane</keyword>
<evidence type="ECO:0000256" key="4">
    <source>
        <dbReference type="ARBA" id="ARBA00022475"/>
    </source>
</evidence>
<evidence type="ECO:0000256" key="16">
    <source>
        <dbReference type="SAM" id="MobiDB-lite"/>
    </source>
</evidence>
<evidence type="ECO:0000256" key="6">
    <source>
        <dbReference type="ARBA" id="ARBA00022617"/>
    </source>
</evidence>